<feature type="region of interest" description="Disordered" evidence="3">
    <location>
        <begin position="1"/>
        <end position="168"/>
    </location>
</feature>
<dbReference type="GO" id="GO:0022857">
    <property type="term" value="F:transmembrane transporter activity"/>
    <property type="evidence" value="ECO:0007669"/>
    <property type="project" value="InterPro"/>
</dbReference>
<feature type="transmembrane region" description="Helical" evidence="4">
    <location>
        <begin position="436"/>
        <end position="454"/>
    </location>
</feature>
<evidence type="ECO:0000313" key="6">
    <source>
        <dbReference type="Proteomes" id="UP000237144"/>
    </source>
</evidence>
<feature type="transmembrane region" description="Helical" evidence="4">
    <location>
        <begin position="324"/>
        <end position="344"/>
    </location>
</feature>
<proteinExistence type="inferred from homology"/>
<feature type="transmembrane region" description="Helical" evidence="4">
    <location>
        <begin position="397"/>
        <end position="416"/>
    </location>
</feature>
<dbReference type="Pfam" id="PF07690">
    <property type="entry name" value="MFS_1"/>
    <property type="match status" value="1"/>
</dbReference>
<organism evidence="5 6">
    <name type="scientific">Rhodotorula taiwanensis</name>
    <dbReference type="NCBI Taxonomy" id="741276"/>
    <lineage>
        <taxon>Eukaryota</taxon>
        <taxon>Fungi</taxon>
        <taxon>Dikarya</taxon>
        <taxon>Basidiomycota</taxon>
        <taxon>Pucciniomycotina</taxon>
        <taxon>Microbotryomycetes</taxon>
        <taxon>Sporidiobolales</taxon>
        <taxon>Sporidiobolaceae</taxon>
        <taxon>Rhodotorula</taxon>
    </lineage>
</organism>
<evidence type="ECO:0000256" key="1">
    <source>
        <dbReference type="ARBA" id="ARBA00004141"/>
    </source>
</evidence>
<dbReference type="SUPFAM" id="SSF103473">
    <property type="entry name" value="MFS general substrate transporter"/>
    <property type="match status" value="1"/>
</dbReference>
<feature type="transmembrane region" description="Helical" evidence="4">
    <location>
        <begin position="530"/>
        <end position="551"/>
    </location>
</feature>
<evidence type="ECO:0000313" key="5">
    <source>
        <dbReference type="EMBL" id="POY70774.1"/>
    </source>
</evidence>
<dbReference type="InterPro" id="IPR050327">
    <property type="entry name" value="Proton-linked_MCT"/>
</dbReference>
<feature type="compositionally biased region" description="Low complexity" evidence="3">
    <location>
        <begin position="139"/>
        <end position="148"/>
    </location>
</feature>
<feature type="transmembrane region" description="Helical" evidence="4">
    <location>
        <begin position="466"/>
        <end position="486"/>
    </location>
</feature>
<dbReference type="EMBL" id="PJQD01000097">
    <property type="protein sequence ID" value="POY70774.1"/>
    <property type="molecule type" value="Genomic_DNA"/>
</dbReference>
<dbReference type="PANTHER" id="PTHR11360">
    <property type="entry name" value="MONOCARBOXYLATE TRANSPORTER"/>
    <property type="match status" value="1"/>
</dbReference>
<feature type="transmembrane region" description="Helical" evidence="4">
    <location>
        <begin position="237"/>
        <end position="259"/>
    </location>
</feature>
<keyword evidence="4" id="KW-0812">Transmembrane</keyword>
<dbReference type="Gene3D" id="1.20.1250.20">
    <property type="entry name" value="MFS general substrate transporter like domains"/>
    <property type="match status" value="2"/>
</dbReference>
<feature type="compositionally biased region" description="Polar residues" evidence="3">
    <location>
        <begin position="63"/>
        <end position="75"/>
    </location>
</feature>
<feature type="transmembrane region" description="Helical" evidence="4">
    <location>
        <begin position="492"/>
        <end position="518"/>
    </location>
</feature>
<evidence type="ECO:0000256" key="4">
    <source>
        <dbReference type="SAM" id="Phobius"/>
    </source>
</evidence>
<dbReference type="InterPro" id="IPR036259">
    <property type="entry name" value="MFS_trans_sf"/>
</dbReference>
<dbReference type="PANTHER" id="PTHR11360:SF284">
    <property type="entry name" value="EG:103B4.3 PROTEIN-RELATED"/>
    <property type="match status" value="1"/>
</dbReference>
<sequence length="592" mass="62636">MSPANDGAIAVSAQSASRSSSPELDSEALAGISFDENETDNGDKASMAPTDSASLSFHEAASQVGTTQERTSTAGGSDFDDEAASRASTVEPPSPTATSTPIVSPARPSTHDRDRDAVVVIVQEDSQKIGSGRSHVEFASPPSATTPSLSDNKHAYPPPSSNKSSIHEGASSTLPVLIDDAFAEPVHVPPDGGLRAWLNVLGGFLILFSSFGLVSAFGVFQAYFAEYRYTDRTESDISWIGSCQLCLFFLLALVAGPLFDKGRFRYLIGTGSVLWTLSVFLIPEAKTFGESMVVQGILGGLGVGLLFIPSLSIQSHWFAKKRSLAIGLVASGTSVGGICFPIMLNKLIANPKVGFTNGVRAVGAVVAGCLLVANLIMSPHPARKIVKKPPPPPLKQIFTTPYTLLVAGAFIMNWGLWFPNFYVQLYFKQQGASQNATYYALAIFNAGSFLGRVLPNLVADRIFGPFNMQAFCCLLSGIMIYLMRVMTSRGLLILWALFCGFFTGGFISLVSPVVVSVSNNSLAEIGLRQGIAFVLIAGSAVGGNPVAGRLISDAKGDFLDAILFSGTTVVVGACLVIAGRMVFAKEKGTWRV</sequence>
<reference evidence="5 6" key="1">
    <citation type="journal article" date="2018" name="Front. Microbiol.">
        <title>Prospects for Fungal Bioremediation of Acidic Radioactive Waste Sites: Characterization and Genome Sequence of Rhodotorula taiwanensis MD1149.</title>
        <authorList>
            <person name="Tkavc R."/>
            <person name="Matrosova V.Y."/>
            <person name="Grichenko O.E."/>
            <person name="Gostincar C."/>
            <person name="Volpe R.P."/>
            <person name="Klimenkova P."/>
            <person name="Gaidamakova E.K."/>
            <person name="Zhou C.E."/>
            <person name="Stewart B.J."/>
            <person name="Lyman M.G."/>
            <person name="Malfatti S.A."/>
            <person name="Rubinfeld B."/>
            <person name="Courtot M."/>
            <person name="Singh J."/>
            <person name="Dalgard C.L."/>
            <person name="Hamilton T."/>
            <person name="Frey K.G."/>
            <person name="Gunde-Cimerman N."/>
            <person name="Dugan L."/>
            <person name="Daly M.J."/>
        </authorList>
    </citation>
    <scope>NUCLEOTIDE SEQUENCE [LARGE SCALE GENOMIC DNA]</scope>
    <source>
        <strain evidence="5 6">MD1149</strain>
    </source>
</reference>
<dbReference type="OrthoDB" id="6499973at2759"/>
<dbReference type="GO" id="GO:0016020">
    <property type="term" value="C:membrane"/>
    <property type="evidence" value="ECO:0007669"/>
    <property type="project" value="UniProtKB-SubCell"/>
</dbReference>
<comment type="similarity">
    <text evidence="2">Belongs to the major facilitator superfamily. Monocarboxylate porter (TC 2.A.1.13) family.</text>
</comment>
<feature type="transmembrane region" description="Helical" evidence="4">
    <location>
        <begin position="294"/>
        <end position="312"/>
    </location>
</feature>
<protein>
    <recommendedName>
        <fullName evidence="7">Major facilitator superfamily (MFS) profile domain-containing protein</fullName>
    </recommendedName>
</protein>
<keyword evidence="4" id="KW-0472">Membrane</keyword>
<dbReference type="Proteomes" id="UP000237144">
    <property type="component" value="Unassembled WGS sequence"/>
</dbReference>
<gene>
    <name evidence="5" type="ORF">BMF94_6185</name>
</gene>
<feature type="transmembrane region" description="Helical" evidence="4">
    <location>
        <begin position="359"/>
        <end position="377"/>
    </location>
</feature>
<dbReference type="InterPro" id="IPR011701">
    <property type="entry name" value="MFS"/>
</dbReference>
<name>A0A2S5B1X3_9BASI</name>
<evidence type="ECO:0008006" key="7">
    <source>
        <dbReference type="Google" id="ProtNLM"/>
    </source>
</evidence>
<accession>A0A2S5B1X3</accession>
<comment type="subcellular location">
    <subcellularLocation>
        <location evidence="1">Membrane</location>
        <topology evidence="1">Multi-pass membrane protein</topology>
    </subcellularLocation>
</comment>
<evidence type="ECO:0000256" key="3">
    <source>
        <dbReference type="SAM" id="MobiDB-lite"/>
    </source>
</evidence>
<comment type="caution">
    <text evidence="5">The sequence shown here is derived from an EMBL/GenBank/DDBJ whole genome shotgun (WGS) entry which is preliminary data.</text>
</comment>
<feature type="compositionally biased region" description="Low complexity" evidence="3">
    <location>
        <begin position="8"/>
        <end position="21"/>
    </location>
</feature>
<keyword evidence="6" id="KW-1185">Reference proteome</keyword>
<keyword evidence="4" id="KW-1133">Transmembrane helix</keyword>
<feature type="transmembrane region" description="Helical" evidence="4">
    <location>
        <begin position="204"/>
        <end position="225"/>
    </location>
</feature>
<feature type="transmembrane region" description="Helical" evidence="4">
    <location>
        <begin position="563"/>
        <end position="583"/>
    </location>
</feature>
<feature type="transmembrane region" description="Helical" evidence="4">
    <location>
        <begin position="266"/>
        <end position="282"/>
    </location>
</feature>
<evidence type="ECO:0000256" key="2">
    <source>
        <dbReference type="ARBA" id="ARBA00006727"/>
    </source>
</evidence>
<dbReference type="AlphaFoldDB" id="A0A2S5B1X3"/>